<feature type="region of interest" description="Disordered" evidence="1">
    <location>
        <begin position="1"/>
        <end position="24"/>
    </location>
</feature>
<gene>
    <name evidence="2" type="ORF">M2280_006246</name>
</gene>
<organism evidence="2 3">
    <name type="scientific">Prescottella agglutinans</name>
    <dbReference type="NCBI Taxonomy" id="1644129"/>
    <lineage>
        <taxon>Bacteria</taxon>
        <taxon>Bacillati</taxon>
        <taxon>Actinomycetota</taxon>
        <taxon>Actinomycetes</taxon>
        <taxon>Mycobacteriales</taxon>
        <taxon>Nocardiaceae</taxon>
        <taxon>Prescottella</taxon>
    </lineage>
</organism>
<protein>
    <submittedName>
        <fullName evidence="2">Uncharacterized protein</fullName>
    </submittedName>
</protein>
<sequence>MSRKLDKLPHEAPEVNRLDHAPETDAGTAIATHLTSVDLVTVLAALTGDHIDLAPNSRVIG</sequence>
<proteinExistence type="predicted"/>
<keyword evidence="3" id="KW-1185">Reference proteome</keyword>
<name>A0ABT6MKY2_9NOCA</name>
<accession>A0ABT6MKY2</accession>
<evidence type="ECO:0000313" key="3">
    <source>
        <dbReference type="Proteomes" id="UP001160334"/>
    </source>
</evidence>
<feature type="compositionally biased region" description="Basic and acidic residues" evidence="1">
    <location>
        <begin position="1"/>
        <end position="23"/>
    </location>
</feature>
<evidence type="ECO:0000313" key="2">
    <source>
        <dbReference type="EMBL" id="MDH6284982.1"/>
    </source>
</evidence>
<evidence type="ECO:0000256" key="1">
    <source>
        <dbReference type="SAM" id="MobiDB-lite"/>
    </source>
</evidence>
<dbReference type="Proteomes" id="UP001160334">
    <property type="component" value="Unassembled WGS sequence"/>
</dbReference>
<comment type="caution">
    <text evidence="2">The sequence shown here is derived from an EMBL/GenBank/DDBJ whole genome shotgun (WGS) entry which is preliminary data.</text>
</comment>
<dbReference type="EMBL" id="JARXVC010000033">
    <property type="protein sequence ID" value="MDH6284982.1"/>
    <property type="molecule type" value="Genomic_DNA"/>
</dbReference>
<reference evidence="2 3" key="1">
    <citation type="submission" date="2023-04" db="EMBL/GenBank/DDBJ databases">
        <title>Forest soil microbial communities from Buena Vista Peninsula, Colon Province, Panama.</title>
        <authorList>
            <person name="Bouskill N."/>
        </authorList>
    </citation>
    <scope>NUCLEOTIDE SEQUENCE [LARGE SCALE GENOMIC DNA]</scope>
    <source>
        <strain evidence="2 3">CFH S0262</strain>
    </source>
</reference>